<sequence>MRFSVYFLAALSCLLQVMVLARNVEHHSMRSICKQDCTKENTATRLSRHPNSDSDEEEDEIVKSDETHDHSHEEDEEEVVRETGSLEDKSDEDEDEVVKLSRTTRRHQSTSRRPQTTSRRPQTTSRRPPTHSTRKPTTAELDGQLPDTESISYGLPGILGIRSLKSKNILLPDISFIKPIRSDGH</sequence>
<accession>A0AC35TUI6</accession>
<evidence type="ECO:0000313" key="1">
    <source>
        <dbReference type="Proteomes" id="UP000095286"/>
    </source>
</evidence>
<evidence type="ECO:0000313" key="2">
    <source>
        <dbReference type="WBParaSite" id="RSKR_0000463300.1"/>
    </source>
</evidence>
<proteinExistence type="predicted"/>
<name>A0AC35TUI6_9BILA</name>
<dbReference type="WBParaSite" id="RSKR_0000463300.1">
    <property type="protein sequence ID" value="RSKR_0000463300.1"/>
    <property type="gene ID" value="RSKR_0000463300"/>
</dbReference>
<protein>
    <submittedName>
        <fullName evidence="2">Secreted phosphoprotein 24</fullName>
    </submittedName>
</protein>
<organism evidence="1 2">
    <name type="scientific">Rhabditophanes sp. KR3021</name>
    <dbReference type="NCBI Taxonomy" id="114890"/>
    <lineage>
        <taxon>Eukaryota</taxon>
        <taxon>Metazoa</taxon>
        <taxon>Ecdysozoa</taxon>
        <taxon>Nematoda</taxon>
        <taxon>Chromadorea</taxon>
        <taxon>Rhabditida</taxon>
        <taxon>Tylenchina</taxon>
        <taxon>Panagrolaimomorpha</taxon>
        <taxon>Strongyloidoidea</taxon>
        <taxon>Alloionematidae</taxon>
        <taxon>Rhabditophanes</taxon>
    </lineage>
</organism>
<dbReference type="Proteomes" id="UP000095286">
    <property type="component" value="Unplaced"/>
</dbReference>
<reference evidence="2" key="1">
    <citation type="submission" date="2016-11" db="UniProtKB">
        <authorList>
            <consortium name="WormBaseParasite"/>
        </authorList>
    </citation>
    <scope>IDENTIFICATION</scope>
    <source>
        <strain evidence="2">KR3021</strain>
    </source>
</reference>